<feature type="transmembrane region" description="Helical" evidence="2">
    <location>
        <begin position="518"/>
        <end position="542"/>
    </location>
</feature>
<sequence>MPLAENIKATVPFLPFTSRLSFPSPTGKGWLSENAQMPPSITSPSASSTDHDEKALTPLNPNGGKGRLWTPFFLRRGFLLSLISIHLALIVVLAILFWYSQSHQGLSTASQRNYLLWTYGPTAVFTIIAACWGQVEYRSKQLAPWKTMYQQMEPAERSLLLDFVSPVNLVSLIHSLGIPGTRHVAVAVGGAVILKIITILSTGLFVFQSTFVEHPYQDIIASTSFGGPNASSFDLSAVDSRVLSRVYGINKYNLPYPPGTTSEYAYQSFNATTLPESSANLTAHVSVFKADLECEVLSVQNVSSYLDSGTIMVNVTLSSNSCPFVKYSTPLNLGHFELYGDIESKKCNDDVGRFYMMTGSTQVNTTQDSVPLDLFKSANIGCKPSYGVFPGTVVISTNSSVSLPPSITTKPGAKASTFPGATAMDIITSMFYSYRPSPTWYVYDGPGTMYLADYLVSFLPNASKEAVTSDGNLFAKASEAFYKSFAVQIAEVYFTEQTNQSVTGSLTSMEGRLLIRPLAFGLIEGFMLLMVIFAALLISIGAQKTVSCDPGPIGNLASILAASSNLNHALDGTGSCSVPMLRERLSGTGFHSVTLLDGNHEKFCITQEDGAPRSGEDRGKYSGVPSEEEAKKPGNIAWYRPFAITLAARIINLGIPIAVIIALETLYQISRRQNGIADIPPGQYIHYSYTYIPTTVLVGIGLLFASLDFSVKIFQPYATLSQGPVVSQPSLHEDYLGKMGLHCLWDAVKNRQTAVASSSMGMVLTPLLTIAVSGLFFVTAAQQYYDIQLSPTTYFPSSGYNESGETAMDDGYSMASLLLVDNSSEPLFTHDTLAFPQLSLVSSIGEDFGNGLDRGRISVRVPASRAQTNCTILQQERVQTKMSLSKRQLLSGPPGVSEPSSSNTSQSSNITDPRTAIDIDVYGTADKRCSWSLSGIVGNNTYYGSWSKASVFRNGSDYADCPTTYAVFAQIRDSSISNITAMACTPYLESVQTDVTFNAGDFSFDPAAPPMPDETTVDIVGPISLGALGYELNVPDGLTSNQDLDDFFVTLLYGIDGVPPAELVGPANAEHLRDTVNRLYGRILAQILNAHRADATATGPALPARLMVPHRLRLMQNPISTRILEGLLAGVAICAALTGVTLNAGRILPKNPCSVGAVVSLLAGARMLGRDVIPEGAEWLSGGEKRAAGFYDARTYRMGWWPGGRFGIDAEDAAVEQSEGEAQDV</sequence>
<dbReference type="Pfam" id="PF11915">
    <property type="entry name" value="DUF3433"/>
    <property type="match status" value="2"/>
</dbReference>
<dbReference type="Proteomes" id="UP000774617">
    <property type="component" value="Unassembled WGS sequence"/>
</dbReference>
<protein>
    <submittedName>
        <fullName evidence="3">Uncharacterized protein</fullName>
    </submittedName>
</protein>
<feature type="region of interest" description="Disordered" evidence="1">
    <location>
        <begin position="883"/>
        <end position="912"/>
    </location>
</feature>
<feature type="transmembrane region" description="Helical" evidence="2">
    <location>
        <begin position="760"/>
        <end position="781"/>
    </location>
</feature>
<feature type="transmembrane region" description="Helical" evidence="2">
    <location>
        <begin position="77"/>
        <end position="99"/>
    </location>
</feature>
<feature type="region of interest" description="Disordered" evidence="1">
    <location>
        <begin position="33"/>
        <end position="60"/>
    </location>
</feature>
<keyword evidence="4" id="KW-1185">Reference proteome</keyword>
<evidence type="ECO:0000313" key="4">
    <source>
        <dbReference type="Proteomes" id="UP000774617"/>
    </source>
</evidence>
<feature type="transmembrane region" description="Helical" evidence="2">
    <location>
        <begin position="642"/>
        <end position="663"/>
    </location>
</feature>
<dbReference type="InterPro" id="IPR021840">
    <property type="entry name" value="DUF3433"/>
</dbReference>
<name>A0ABQ8FXU2_9PEZI</name>
<feature type="transmembrane region" description="Helical" evidence="2">
    <location>
        <begin position="119"/>
        <end position="137"/>
    </location>
</feature>
<feature type="compositionally biased region" description="Low complexity" evidence="1">
    <location>
        <begin position="38"/>
        <end position="48"/>
    </location>
</feature>
<keyword evidence="2" id="KW-1133">Transmembrane helix</keyword>
<feature type="compositionally biased region" description="Low complexity" evidence="1">
    <location>
        <begin position="891"/>
        <end position="908"/>
    </location>
</feature>
<evidence type="ECO:0000256" key="2">
    <source>
        <dbReference type="SAM" id="Phobius"/>
    </source>
</evidence>
<organism evidence="3 4">
    <name type="scientific">Macrophomina phaseolina</name>
    <dbReference type="NCBI Taxonomy" id="35725"/>
    <lineage>
        <taxon>Eukaryota</taxon>
        <taxon>Fungi</taxon>
        <taxon>Dikarya</taxon>
        <taxon>Ascomycota</taxon>
        <taxon>Pezizomycotina</taxon>
        <taxon>Dothideomycetes</taxon>
        <taxon>Dothideomycetes incertae sedis</taxon>
        <taxon>Botryosphaeriales</taxon>
        <taxon>Botryosphaeriaceae</taxon>
        <taxon>Macrophomina</taxon>
    </lineage>
</organism>
<comment type="caution">
    <text evidence="3">The sequence shown here is derived from an EMBL/GenBank/DDBJ whole genome shotgun (WGS) entry which is preliminary data.</text>
</comment>
<evidence type="ECO:0000256" key="1">
    <source>
        <dbReference type="SAM" id="MobiDB-lite"/>
    </source>
</evidence>
<proteinExistence type="predicted"/>
<feature type="transmembrane region" description="Helical" evidence="2">
    <location>
        <begin position="184"/>
        <end position="207"/>
    </location>
</feature>
<reference evidence="3 4" key="1">
    <citation type="journal article" date="2021" name="Nat. Commun.">
        <title>Genetic determinants of endophytism in the Arabidopsis root mycobiome.</title>
        <authorList>
            <person name="Mesny F."/>
            <person name="Miyauchi S."/>
            <person name="Thiergart T."/>
            <person name="Pickel B."/>
            <person name="Atanasova L."/>
            <person name="Karlsson M."/>
            <person name="Huettel B."/>
            <person name="Barry K.W."/>
            <person name="Haridas S."/>
            <person name="Chen C."/>
            <person name="Bauer D."/>
            <person name="Andreopoulos W."/>
            <person name="Pangilinan J."/>
            <person name="LaButti K."/>
            <person name="Riley R."/>
            <person name="Lipzen A."/>
            <person name="Clum A."/>
            <person name="Drula E."/>
            <person name="Henrissat B."/>
            <person name="Kohler A."/>
            <person name="Grigoriev I.V."/>
            <person name="Martin F.M."/>
            <person name="Hacquard S."/>
        </authorList>
    </citation>
    <scope>NUCLEOTIDE SEQUENCE [LARGE SCALE GENOMIC DNA]</scope>
    <source>
        <strain evidence="3 4">MPI-SDFR-AT-0080</strain>
    </source>
</reference>
<feature type="transmembrane region" description="Helical" evidence="2">
    <location>
        <begin position="684"/>
        <end position="707"/>
    </location>
</feature>
<dbReference type="EMBL" id="JAGTJR010000048">
    <property type="protein sequence ID" value="KAH7028577.1"/>
    <property type="molecule type" value="Genomic_DNA"/>
</dbReference>
<feature type="region of interest" description="Disordered" evidence="1">
    <location>
        <begin position="607"/>
        <end position="628"/>
    </location>
</feature>
<gene>
    <name evidence="3" type="ORF">B0J12DRAFT_325820</name>
</gene>
<keyword evidence="2" id="KW-0812">Transmembrane</keyword>
<keyword evidence="2" id="KW-0472">Membrane</keyword>
<accession>A0ABQ8FXU2</accession>
<dbReference type="PANTHER" id="PTHR37544:SF1">
    <property type="entry name" value="PHOSPHORIBOSYLAMINOIMIDAZOLE-SUCCINOCARBOXAMIDE SYNTHASE"/>
    <property type="match status" value="1"/>
</dbReference>
<dbReference type="PANTHER" id="PTHR37544">
    <property type="entry name" value="SPRAY-RELATED"/>
    <property type="match status" value="1"/>
</dbReference>
<evidence type="ECO:0000313" key="3">
    <source>
        <dbReference type="EMBL" id="KAH7028577.1"/>
    </source>
</evidence>
<feature type="compositionally biased region" description="Basic and acidic residues" evidence="1">
    <location>
        <begin position="610"/>
        <end position="620"/>
    </location>
</feature>